<keyword evidence="2" id="KW-1185">Reference proteome</keyword>
<name>A0A8T0D5H3_9TREM</name>
<comment type="caution">
    <text evidence="1">The sequence shown here is derived from an EMBL/GenBank/DDBJ whole genome shotgun (WGS) entry which is preliminary data.</text>
</comment>
<dbReference type="AlphaFoldDB" id="A0A8T0D5H3"/>
<organism evidence="1 2">
    <name type="scientific">Paragonimus westermani</name>
    <dbReference type="NCBI Taxonomy" id="34504"/>
    <lineage>
        <taxon>Eukaryota</taxon>
        <taxon>Metazoa</taxon>
        <taxon>Spiralia</taxon>
        <taxon>Lophotrochozoa</taxon>
        <taxon>Platyhelminthes</taxon>
        <taxon>Trematoda</taxon>
        <taxon>Digenea</taxon>
        <taxon>Plagiorchiida</taxon>
        <taxon>Troglotremata</taxon>
        <taxon>Troglotrematidae</taxon>
        <taxon>Paragonimus</taxon>
    </lineage>
</organism>
<gene>
    <name evidence="1" type="ORF">P879_10761</name>
</gene>
<sequence length="117" mass="13628">MLHCFKHLSLFLFKGGITQVREQIVWTLFKIITDTNLELTTTDLLRGFHINWDHLSEHMSSTLVSLLKEHKDVTVVKDYMKMVTLMQTGKFGLSRMVCFDKLCIHVMHTSTMTNIIN</sequence>
<protein>
    <submittedName>
        <fullName evidence="1">Uncharacterized protein</fullName>
    </submittedName>
</protein>
<evidence type="ECO:0000313" key="2">
    <source>
        <dbReference type="Proteomes" id="UP000699462"/>
    </source>
</evidence>
<evidence type="ECO:0000313" key="1">
    <source>
        <dbReference type="EMBL" id="KAF8562822.1"/>
    </source>
</evidence>
<dbReference type="Proteomes" id="UP000699462">
    <property type="component" value="Unassembled WGS sequence"/>
</dbReference>
<accession>A0A8T0D5H3</accession>
<dbReference type="EMBL" id="JTDF01016802">
    <property type="protein sequence ID" value="KAF8562822.1"/>
    <property type="molecule type" value="Genomic_DNA"/>
</dbReference>
<reference evidence="1 2" key="1">
    <citation type="submission" date="2019-07" db="EMBL/GenBank/DDBJ databases">
        <title>Annotation for the trematode Paragonimus westermani.</title>
        <authorList>
            <person name="Choi Y.-J."/>
        </authorList>
    </citation>
    <scope>NUCLEOTIDE SEQUENCE [LARGE SCALE GENOMIC DNA]</scope>
    <source>
        <strain evidence="1">180907_Pwestermani</strain>
    </source>
</reference>
<proteinExistence type="predicted"/>